<dbReference type="Proteomes" id="UP000227088">
    <property type="component" value="Unassembled WGS sequence"/>
</dbReference>
<reference evidence="3" key="1">
    <citation type="journal article" date="2017" name="Proc. Natl. Acad. Sci. U.S.A.">
        <title>Simulation of Deepwater Horizon oil plume reveals substrate specialization within a complex community of hydrocarbon degraders.</title>
        <authorList>
            <person name="Hu P."/>
            <person name="Dubinsky E.A."/>
            <person name="Probst A.J."/>
            <person name="Wang J."/>
            <person name="Sieber C.M.K."/>
            <person name="Tom L.M."/>
            <person name="Gardinali P."/>
            <person name="Banfield J.F."/>
            <person name="Atlas R.M."/>
            <person name="Andersen G.L."/>
        </authorList>
    </citation>
    <scope>NUCLEOTIDE SEQUENCE [LARGE SCALE GENOMIC DNA]</scope>
</reference>
<comment type="caution">
    <text evidence="2">The sequence shown here is derived from an EMBL/GenBank/DDBJ whole genome shotgun (WGS) entry which is preliminary data.</text>
</comment>
<gene>
    <name evidence="2" type="ORF">A9R00_12370</name>
</gene>
<proteinExistence type="predicted"/>
<evidence type="ECO:0000313" key="3">
    <source>
        <dbReference type="Proteomes" id="UP000227088"/>
    </source>
</evidence>
<dbReference type="Pfam" id="PF17263">
    <property type="entry name" value="DUF5329"/>
    <property type="match status" value="1"/>
</dbReference>
<dbReference type="EMBL" id="MABE01000706">
    <property type="protein sequence ID" value="OUS34821.1"/>
    <property type="molecule type" value="Genomic_DNA"/>
</dbReference>
<name>A0A1Y5HC50_OLEAN</name>
<evidence type="ECO:0000313" key="2">
    <source>
        <dbReference type="EMBL" id="OUS34821.1"/>
    </source>
</evidence>
<dbReference type="InterPro" id="IPR035242">
    <property type="entry name" value="DUF5329"/>
</dbReference>
<keyword evidence="1" id="KW-0732">Signal</keyword>
<feature type="chain" id="PRO_5013164695" description="DUF5329 domain-containing protein" evidence="1">
    <location>
        <begin position="23"/>
        <end position="122"/>
    </location>
</feature>
<protein>
    <recommendedName>
        <fullName evidence="4">DUF5329 domain-containing protein</fullName>
    </recommendedName>
</protein>
<feature type="signal peptide" evidence="1">
    <location>
        <begin position="1"/>
        <end position="22"/>
    </location>
</feature>
<evidence type="ECO:0000256" key="1">
    <source>
        <dbReference type="SAM" id="SignalP"/>
    </source>
</evidence>
<organism evidence="2 3">
    <name type="scientific">Oleispira antarctica</name>
    <dbReference type="NCBI Taxonomy" id="188908"/>
    <lineage>
        <taxon>Bacteria</taxon>
        <taxon>Pseudomonadati</taxon>
        <taxon>Pseudomonadota</taxon>
        <taxon>Gammaproteobacteria</taxon>
        <taxon>Oceanospirillales</taxon>
        <taxon>Oceanospirillaceae</taxon>
        <taxon>Oleispira</taxon>
    </lineage>
</organism>
<dbReference type="AlphaFoldDB" id="A0A1Y5HC50"/>
<evidence type="ECO:0008006" key="4">
    <source>
        <dbReference type="Google" id="ProtNLM"/>
    </source>
</evidence>
<accession>A0A1Y5HC50</accession>
<sequence length="122" mass="14040">MNKLIPVALMTLASTFTLSSHASPNQTQLETQHLLTFIKSTQCQYERNGTFHNGTEALQHIQKKYEYYMDDIHSSEDFIKYSATKSQMSGNKYRVHCPGQAIQDSSVWLTDELQKYRSGKDQ</sequence>